<name>A0A560HF11_9PROT</name>
<dbReference type="InterPro" id="IPR050268">
    <property type="entry name" value="NADH-dep_flavin_reductase"/>
</dbReference>
<dbReference type="OrthoDB" id="9789254at2"/>
<accession>A0A560HF11</accession>
<dbReference type="SUPFAM" id="SSF50475">
    <property type="entry name" value="FMN-binding split barrel"/>
    <property type="match status" value="1"/>
</dbReference>
<evidence type="ECO:0000313" key="4">
    <source>
        <dbReference type="Proteomes" id="UP000315751"/>
    </source>
</evidence>
<keyword evidence="1" id="KW-0560">Oxidoreductase</keyword>
<dbReference type="PANTHER" id="PTHR30466">
    <property type="entry name" value="FLAVIN REDUCTASE"/>
    <property type="match status" value="1"/>
</dbReference>
<dbReference type="GO" id="GO:0006208">
    <property type="term" value="P:pyrimidine nucleobase catabolic process"/>
    <property type="evidence" value="ECO:0007669"/>
    <property type="project" value="TreeGrafter"/>
</dbReference>
<evidence type="ECO:0000259" key="2">
    <source>
        <dbReference type="SMART" id="SM00903"/>
    </source>
</evidence>
<organism evidence="3 4">
    <name type="scientific">Nitrospirillum amazonense</name>
    <dbReference type="NCBI Taxonomy" id="28077"/>
    <lineage>
        <taxon>Bacteria</taxon>
        <taxon>Pseudomonadati</taxon>
        <taxon>Pseudomonadota</taxon>
        <taxon>Alphaproteobacteria</taxon>
        <taxon>Rhodospirillales</taxon>
        <taxon>Azospirillaceae</taxon>
        <taxon>Nitrospirillum</taxon>
    </lineage>
</organism>
<keyword evidence="4" id="KW-1185">Reference proteome</keyword>
<dbReference type="Proteomes" id="UP000315751">
    <property type="component" value="Unassembled WGS sequence"/>
</dbReference>
<dbReference type="GO" id="GO:0042602">
    <property type="term" value="F:riboflavin reductase (NADPH) activity"/>
    <property type="evidence" value="ECO:0007669"/>
    <property type="project" value="TreeGrafter"/>
</dbReference>
<protein>
    <submittedName>
        <fullName evidence="3">Flavin reductase</fullName>
    </submittedName>
</protein>
<reference evidence="3 4" key="1">
    <citation type="submission" date="2019-06" db="EMBL/GenBank/DDBJ databases">
        <title>Genomic Encyclopedia of Type Strains, Phase IV (KMG-V): Genome sequencing to study the core and pangenomes of soil and plant-associated prokaryotes.</title>
        <authorList>
            <person name="Whitman W."/>
        </authorList>
    </citation>
    <scope>NUCLEOTIDE SEQUENCE [LARGE SCALE GENOMIC DNA]</scope>
    <source>
        <strain evidence="3 4">BR 11622</strain>
    </source>
</reference>
<dbReference type="InterPro" id="IPR002563">
    <property type="entry name" value="Flavin_Rdtase-like_dom"/>
</dbReference>
<sequence>MSVEKDQFRAAMARMGAAVSIITSDGPAGRHGMTVSAVCSVTDQPATLLACINRSSRGYGTLKSNGIVCVNILAPQHEGLCRLFATPGAPTVERFADETEWDTLKTGAPVLRDAAVALDCTVDAINDVGTHGVLFARVQAIRMNERADGLIYFARAFHHLSPPAALRAPAAD</sequence>
<dbReference type="GO" id="GO:0010181">
    <property type="term" value="F:FMN binding"/>
    <property type="evidence" value="ECO:0007669"/>
    <property type="project" value="InterPro"/>
</dbReference>
<evidence type="ECO:0000256" key="1">
    <source>
        <dbReference type="ARBA" id="ARBA00023002"/>
    </source>
</evidence>
<proteinExistence type="predicted"/>
<dbReference type="Pfam" id="PF01613">
    <property type="entry name" value="Flavin_Reduct"/>
    <property type="match status" value="1"/>
</dbReference>
<dbReference type="AlphaFoldDB" id="A0A560HF11"/>
<dbReference type="SMART" id="SM00903">
    <property type="entry name" value="Flavin_Reduct"/>
    <property type="match status" value="1"/>
</dbReference>
<dbReference type="InterPro" id="IPR012349">
    <property type="entry name" value="Split_barrel_FMN-bd"/>
</dbReference>
<dbReference type="EMBL" id="VITR01000004">
    <property type="protein sequence ID" value="TWB43970.1"/>
    <property type="molecule type" value="Genomic_DNA"/>
</dbReference>
<comment type="caution">
    <text evidence="3">The sequence shown here is derived from an EMBL/GenBank/DDBJ whole genome shotgun (WGS) entry which is preliminary data.</text>
</comment>
<dbReference type="PANTHER" id="PTHR30466:SF1">
    <property type="entry name" value="FMN REDUCTASE (NADH) RUTF"/>
    <property type="match status" value="1"/>
</dbReference>
<feature type="domain" description="Flavin reductase like" evidence="2">
    <location>
        <begin position="12"/>
        <end position="159"/>
    </location>
</feature>
<dbReference type="RefSeq" id="WP_145731138.1">
    <property type="nucleotide sequence ID" value="NZ_VITR01000004.1"/>
</dbReference>
<dbReference type="Gene3D" id="2.30.110.10">
    <property type="entry name" value="Electron Transport, Fmn-binding Protein, Chain A"/>
    <property type="match status" value="1"/>
</dbReference>
<evidence type="ECO:0000313" key="3">
    <source>
        <dbReference type="EMBL" id="TWB43970.1"/>
    </source>
</evidence>
<gene>
    <name evidence="3" type="ORF">FBZ90_104358</name>
</gene>